<dbReference type="RefSeq" id="WP_377153300.1">
    <property type="nucleotide sequence ID" value="NZ_JBHSAF010000014.1"/>
</dbReference>
<dbReference type="SMART" id="SM00897">
    <property type="entry name" value="FIST"/>
    <property type="match status" value="1"/>
</dbReference>
<sequence length="400" mass="43176">MNVVTAFSLIPESRAAVDELIARLQQRIPGEPELMFVYFTAPHDGQQILQHLQQAYPATALLGCTSCQGIMTDKGYHSADGYALAAWALCDAAGAYGTAMAALTGDVAQVTSSVLHRALANSGRHGELPALIWMHASPGAEERIIAAIESELGDSVPIVGGSAAHNLQGESSQLLTQEGILSEGLALAVFFPSCEVMTHFFSTYMPAGVKGVVTRANGRELIEIDHQPAAEVYDRWTQGVLSDAQPGDYILRQTTLFPLARQVGQLGGIPYYKLSHPEKMGTDRSLWLFTEIDVGETVMLMHGNRSGLVEKVVRSTALPLDPEPELMEQIAALNVFCAGCMLTIHPDMEQVVTSLQTARDGVPFIGPYTFGEQGRFSGGENAHGNLMISHVLFVKRLEEV</sequence>
<gene>
    <name evidence="3" type="ORF">ACFOSS_13295</name>
</gene>
<evidence type="ECO:0000313" key="4">
    <source>
        <dbReference type="Proteomes" id="UP001595692"/>
    </source>
</evidence>
<feature type="domain" description="FIST" evidence="1">
    <location>
        <begin position="31"/>
        <end position="228"/>
    </location>
</feature>
<protein>
    <submittedName>
        <fullName evidence="3">FIST signal transduction protein</fullName>
    </submittedName>
</protein>
<reference evidence="4" key="1">
    <citation type="journal article" date="2019" name="Int. J. Syst. Evol. Microbiol.">
        <title>The Global Catalogue of Microorganisms (GCM) 10K type strain sequencing project: providing services to taxonomists for standard genome sequencing and annotation.</title>
        <authorList>
            <consortium name="The Broad Institute Genomics Platform"/>
            <consortium name="The Broad Institute Genome Sequencing Center for Infectious Disease"/>
            <person name="Wu L."/>
            <person name="Ma J."/>
        </authorList>
    </citation>
    <scope>NUCLEOTIDE SEQUENCE [LARGE SCALE GENOMIC DNA]</scope>
    <source>
        <strain evidence="4">CCUG 54939</strain>
    </source>
</reference>
<name>A0ABV8CQW6_9GAMM</name>
<dbReference type="InterPro" id="IPR019494">
    <property type="entry name" value="FIST_C"/>
</dbReference>
<evidence type="ECO:0000259" key="1">
    <source>
        <dbReference type="SMART" id="SM00897"/>
    </source>
</evidence>
<dbReference type="PANTHER" id="PTHR40252">
    <property type="entry name" value="BLR0328 PROTEIN"/>
    <property type="match status" value="1"/>
</dbReference>
<dbReference type="EMBL" id="JBHSAF010000014">
    <property type="protein sequence ID" value="MFC3914435.1"/>
    <property type="molecule type" value="Genomic_DNA"/>
</dbReference>
<keyword evidence="4" id="KW-1185">Reference proteome</keyword>
<accession>A0ABV8CQW6</accession>
<feature type="domain" description="FIST C-domain" evidence="2">
    <location>
        <begin position="229"/>
        <end position="376"/>
    </location>
</feature>
<evidence type="ECO:0000259" key="2">
    <source>
        <dbReference type="SMART" id="SM01204"/>
    </source>
</evidence>
<dbReference type="InterPro" id="IPR013702">
    <property type="entry name" value="FIST_domain_N"/>
</dbReference>
<comment type="caution">
    <text evidence="3">The sequence shown here is derived from an EMBL/GenBank/DDBJ whole genome shotgun (WGS) entry which is preliminary data.</text>
</comment>
<dbReference type="Proteomes" id="UP001595692">
    <property type="component" value="Unassembled WGS sequence"/>
</dbReference>
<dbReference type="Pfam" id="PF10442">
    <property type="entry name" value="FIST_C"/>
    <property type="match status" value="1"/>
</dbReference>
<dbReference type="PANTHER" id="PTHR40252:SF2">
    <property type="entry name" value="BLR0328 PROTEIN"/>
    <property type="match status" value="1"/>
</dbReference>
<organism evidence="3 4">
    <name type="scientific">Pseudaeromonas sharmana</name>
    <dbReference type="NCBI Taxonomy" id="328412"/>
    <lineage>
        <taxon>Bacteria</taxon>
        <taxon>Pseudomonadati</taxon>
        <taxon>Pseudomonadota</taxon>
        <taxon>Gammaproteobacteria</taxon>
        <taxon>Aeromonadales</taxon>
        <taxon>Aeromonadaceae</taxon>
        <taxon>Pseudaeromonas</taxon>
    </lineage>
</organism>
<dbReference type="Pfam" id="PF08495">
    <property type="entry name" value="FIST"/>
    <property type="match status" value="1"/>
</dbReference>
<evidence type="ECO:0000313" key="3">
    <source>
        <dbReference type="EMBL" id="MFC3914435.1"/>
    </source>
</evidence>
<dbReference type="SMART" id="SM01204">
    <property type="entry name" value="FIST_C"/>
    <property type="match status" value="1"/>
</dbReference>
<proteinExistence type="predicted"/>